<dbReference type="InterPro" id="IPR050815">
    <property type="entry name" value="TF_fung"/>
</dbReference>
<evidence type="ECO:0000313" key="9">
    <source>
        <dbReference type="Proteomes" id="UP000756346"/>
    </source>
</evidence>
<dbReference type="InterPro" id="IPR001138">
    <property type="entry name" value="Zn2Cys6_DnaBD"/>
</dbReference>
<keyword evidence="5" id="KW-0539">Nucleus</keyword>
<feature type="region of interest" description="Disordered" evidence="6">
    <location>
        <begin position="207"/>
        <end position="242"/>
    </location>
</feature>
<dbReference type="GO" id="GO:0006351">
    <property type="term" value="P:DNA-templated transcription"/>
    <property type="evidence" value="ECO:0007669"/>
    <property type="project" value="InterPro"/>
</dbReference>
<evidence type="ECO:0000256" key="6">
    <source>
        <dbReference type="SAM" id="MobiDB-lite"/>
    </source>
</evidence>
<keyword evidence="4" id="KW-0804">Transcription</keyword>
<feature type="compositionally biased region" description="Gly residues" evidence="6">
    <location>
        <begin position="48"/>
        <end position="61"/>
    </location>
</feature>
<evidence type="ECO:0000313" key="8">
    <source>
        <dbReference type="EMBL" id="KAH7025963.1"/>
    </source>
</evidence>
<dbReference type="GeneID" id="70188715"/>
<dbReference type="PANTHER" id="PTHR47338:SF20">
    <property type="entry name" value="ZN(II)2CYS6 TRANSCRIPTION FACTOR (EUROFUNG)"/>
    <property type="match status" value="1"/>
</dbReference>
<feature type="compositionally biased region" description="Polar residues" evidence="6">
    <location>
        <begin position="215"/>
        <end position="224"/>
    </location>
</feature>
<reference evidence="8" key="1">
    <citation type="journal article" date="2021" name="Nat. Commun.">
        <title>Genetic determinants of endophytism in the Arabidopsis root mycobiome.</title>
        <authorList>
            <person name="Mesny F."/>
            <person name="Miyauchi S."/>
            <person name="Thiergart T."/>
            <person name="Pickel B."/>
            <person name="Atanasova L."/>
            <person name="Karlsson M."/>
            <person name="Huettel B."/>
            <person name="Barry K.W."/>
            <person name="Haridas S."/>
            <person name="Chen C."/>
            <person name="Bauer D."/>
            <person name="Andreopoulos W."/>
            <person name="Pangilinan J."/>
            <person name="LaButti K."/>
            <person name="Riley R."/>
            <person name="Lipzen A."/>
            <person name="Clum A."/>
            <person name="Drula E."/>
            <person name="Henrissat B."/>
            <person name="Kohler A."/>
            <person name="Grigoriev I.V."/>
            <person name="Martin F.M."/>
            <person name="Hacquard S."/>
        </authorList>
    </citation>
    <scope>NUCLEOTIDE SEQUENCE</scope>
    <source>
        <strain evidence="8">MPI-CAGE-CH-0230</strain>
    </source>
</reference>
<comment type="subcellular location">
    <subcellularLocation>
        <location evidence="1">Nucleus</location>
    </subcellularLocation>
</comment>
<dbReference type="PANTHER" id="PTHR47338">
    <property type="entry name" value="ZN(II)2CYS6 TRANSCRIPTION FACTOR (EUROFUNG)-RELATED"/>
    <property type="match status" value="1"/>
</dbReference>
<dbReference type="OrthoDB" id="3522308at2759"/>
<accession>A0A9P9BM61</accession>
<gene>
    <name evidence="8" type="ORF">B0I36DRAFT_365601</name>
</gene>
<name>A0A9P9BM61_9PEZI</name>
<dbReference type="Gene3D" id="4.10.240.10">
    <property type="entry name" value="Zn(2)-C6 fungal-type DNA-binding domain"/>
    <property type="match status" value="1"/>
</dbReference>
<evidence type="ECO:0000259" key="7">
    <source>
        <dbReference type="PROSITE" id="PS50048"/>
    </source>
</evidence>
<feature type="domain" description="Zn(2)-C6 fungal-type" evidence="7">
    <location>
        <begin position="86"/>
        <end position="116"/>
    </location>
</feature>
<sequence>MNSVALGGKPGVGNGFQFQGLSPISDTTPSQSPNQHAYMGSAAMAGPAGAGPGAPGAGPGTGAEPASFNNMQWMADGQTPGFAPRACEKCRLSKRRCDKKLPHCDRCVRLNAKCHYVQDALATSANPHGPHFVVYQSQPLSSDAMLRSLDPLENVSVSQILGLLGGPDTDAEPDWKAPVHAYFTYIHPWYAVVHPALFDQRVSEIQSHPDYPSPARSQSSSGYANGQADLHPSFKRSPSQSEADLELRGKDLALLIVAMHLVTRCRRNHNGVVQMFDETYRVLKRLVSLVCLNGADGPPPSIEMVQCGALLALYEYGHGESHTAYRTLAQAAANASVVGVAPGYGDKPAQRHILADEPVELSVMDKEERGGIWWSLFILDQFLHRDETATHLPFILETPAYNALLPEMPIMTTAPGWTTSTSGNSLFPAPTIRRQPVSVVLGNEELGTFQLSAKCSSLLHRALRLDKERSSLPHMSTTIFSDLDQELRRATQTLIERSMHWELMLDCFSMCISALFTLYLPYLPRIENMSAQQIEADPELKTALAALRFACKMSTDISCKINSEFVNNGDSPSNVDVLSAPVGATCYLVIIVFSSFRRIFPDENLECQRAIAEKFESLRLFSNRWGIAEKMMRLLEQKRGIYREEYLTPGTLGP</sequence>
<protein>
    <recommendedName>
        <fullName evidence="7">Zn(2)-C6 fungal-type domain-containing protein</fullName>
    </recommendedName>
</protein>
<dbReference type="CDD" id="cd12148">
    <property type="entry name" value="fungal_TF_MHR"/>
    <property type="match status" value="1"/>
</dbReference>
<dbReference type="RefSeq" id="XP_046009180.1">
    <property type="nucleotide sequence ID" value="XM_046159169.1"/>
</dbReference>
<feature type="region of interest" description="Disordered" evidence="6">
    <location>
        <begin position="15"/>
        <end position="75"/>
    </location>
</feature>
<dbReference type="PROSITE" id="PS50048">
    <property type="entry name" value="ZN2_CY6_FUNGAL_2"/>
    <property type="match status" value="1"/>
</dbReference>
<dbReference type="Proteomes" id="UP000756346">
    <property type="component" value="Unassembled WGS sequence"/>
</dbReference>
<dbReference type="GO" id="GO:0005634">
    <property type="term" value="C:nucleus"/>
    <property type="evidence" value="ECO:0007669"/>
    <property type="project" value="UniProtKB-SubCell"/>
</dbReference>
<dbReference type="EMBL" id="JAGTJQ010000008">
    <property type="protein sequence ID" value="KAH7025963.1"/>
    <property type="molecule type" value="Genomic_DNA"/>
</dbReference>
<organism evidence="8 9">
    <name type="scientific">Microdochium trichocladiopsis</name>
    <dbReference type="NCBI Taxonomy" id="1682393"/>
    <lineage>
        <taxon>Eukaryota</taxon>
        <taxon>Fungi</taxon>
        <taxon>Dikarya</taxon>
        <taxon>Ascomycota</taxon>
        <taxon>Pezizomycotina</taxon>
        <taxon>Sordariomycetes</taxon>
        <taxon>Xylariomycetidae</taxon>
        <taxon>Xylariales</taxon>
        <taxon>Microdochiaceae</taxon>
        <taxon>Microdochium</taxon>
    </lineage>
</organism>
<evidence type="ECO:0000256" key="5">
    <source>
        <dbReference type="ARBA" id="ARBA00023242"/>
    </source>
</evidence>
<keyword evidence="3" id="KW-0805">Transcription regulation</keyword>
<keyword evidence="2" id="KW-0479">Metal-binding</keyword>
<evidence type="ECO:0000256" key="4">
    <source>
        <dbReference type="ARBA" id="ARBA00023163"/>
    </source>
</evidence>
<dbReference type="Pfam" id="PF00172">
    <property type="entry name" value="Zn_clus"/>
    <property type="match status" value="1"/>
</dbReference>
<proteinExistence type="predicted"/>
<dbReference type="GO" id="GO:0003677">
    <property type="term" value="F:DNA binding"/>
    <property type="evidence" value="ECO:0007669"/>
    <property type="project" value="InterPro"/>
</dbReference>
<evidence type="ECO:0000256" key="2">
    <source>
        <dbReference type="ARBA" id="ARBA00022723"/>
    </source>
</evidence>
<evidence type="ECO:0000256" key="1">
    <source>
        <dbReference type="ARBA" id="ARBA00004123"/>
    </source>
</evidence>
<dbReference type="InterPro" id="IPR007219">
    <property type="entry name" value="XnlR_reg_dom"/>
</dbReference>
<dbReference type="PROSITE" id="PS00463">
    <property type="entry name" value="ZN2_CY6_FUNGAL_1"/>
    <property type="match status" value="1"/>
</dbReference>
<keyword evidence="9" id="KW-1185">Reference proteome</keyword>
<dbReference type="InterPro" id="IPR036864">
    <property type="entry name" value="Zn2-C6_fun-type_DNA-bd_sf"/>
</dbReference>
<dbReference type="SUPFAM" id="SSF57701">
    <property type="entry name" value="Zn2/Cys6 DNA-binding domain"/>
    <property type="match status" value="1"/>
</dbReference>
<dbReference type="CDD" id="cd00067">
    <property type="entry name" value="GAL4"/>
    <property type="match status" value="1"/>
</dbReference>
<comment type="caution">
    <text evidence="8">The sequence shown here is derived from an EMBL/GenBank/DDBJ whole genome shotgun (WGS) entry which is preliminary data.</text>
</comment>
<evidence type="ECO:0000256" key="3">
    <source>
        <dbReference type="ARBA" id="ARBA00023015"/>
    </source>
</evidence>
<dbReference type="SMART" id="SM00066">
    <property type="entry name" value="GAL4"/>
    <property type="match status" value="1"/>
</dbReference>
<feature type="compositionally biased region" description="Polar residues" evidence="6">
    <location>
        <begin position="16"/>
        <end position="35"/>
    </location>
</feature>
<dbReference type="AlphaFoldDB" id="A0A9P9BM61"/>
<dbReference type="GO" id="GO:0008270">
    <property type="term" value="F:zinc ion binding"/>
    <property type="evidence" value="ECO:0007669"/>
    <property type="project" value="InterPro"/>
</dbReference>
<dbReference type="GO" id="GO:0000981">
    <property type="term" value="F:DNA-binding transcription factor activity, RNA polymerase II-specific"/>
    <property type="evidence" value="ECO:0007669"/>
    <property type="project" value="InterPro"/>
</dbReference>
<dbReference type="Pfam" id="PF04082">
    <property type="entry name" value="Fungal_trans"/>
    <property type="match status" value="1"/>
</dbReference>